<evidence type="ECO:0000313" key="2">
    <source>
        <dbReference type="Proteomes" id="UP001349343"/>
    </source>
</evidence>
<organism evidence="1 2">
    <name type="scientific">phage Lak_Megaphage_RVC_JS4_GC31</name>
    <dbReference type="NCBI Taxonomy" id="3109228"/>
    <lineage>
        <taxon>Viruses</taxon>
        <taxon>Duplodnaviria</taxon>
        <taxon>Heunggongvirae</taxon>
        <taxon>Uroviricota</taxon>
        <taxon>Caudoviricetes</taxon>
        <taxon>Caudoviricetes code 15 clade</taxon>
    </lineage>
</organism>
<sequence>MTNDELINITCKWLDYFHSDYAMKRPDGTLYVSGACQTDLRAYLNAVKNEDIYENVSSELRAMKDRKTF</sequence>
<protein>
    <submittedName>
        <fullName evidence="1">Uncharacterized protein</fullName>
    </submittedName>
</protein>
<evidence type="ECO:0000313" key="1">
    <source>
        <dbReference type="EMBL" id="WQJ52866.1"/>
    </source>
</evidence>
<accession>A0ABZ0Z127</accession>
<keyword evidence="2" id="KW-1185">Reference proteome</keyword>
<reference evidence="1 2" key="1">
    <citation type="submission" date="2023-11" db="EMBL/GenBank/DDBJ databases">
        <authorList>
            <person name="Cook R."/>
            <person name="Crisci M."/>
            <person name="Pye H."/>
            <person name="Adriaenssens E."/>
            <person name="Santini J."/>
        </authorList>
    </citation>
    <scope>NUCLEOTIDE SEQUENCE [LARGE SCALE GENOMIC DNA]</scope>
    <source>
        <strain evidence="1">Lak_Megaphage_RVC_JS4_GC31</strain>
    </source>
</reference>
<dbReference type="Proteomes" id="UP001349343">
    <property type="component" value="Segment"/>
</dbReference>
<name>A0ABZ0Z127_9CAUD</name>
<dbReference type="EMBL" id="OR769222">
    <property type="protein sequence ID" value="WQJ52866.1"/>
    <property type="molecule type" value="Genomic_DNA"/>
</dbReference>
<proteinExistence type="predicted"/>